<keyword evidence="3" id="KW-1185">Reference proteome</keyword>
<feature type="region of interest" description="Disordered" evidence="1">
    <location>
        <begin position="269"/>
        <end position="294"/>
    </location>
</feature>
<proteinExistence type="predicted"/>
<evidence type="ECO:0000256" key="1">
    <source>
        <dbReference type="SAM" id="MobiDB-lite"/>
    </source>
</evidence>
<dbReference type="AlphaFoldDB" id="A0A974SLW3"/>
<reference evidence="2 3" key="1">
    <citation type="submission" date="2020-10" db="EMBL/GenBank/DDBJ databases">
        <title>Degradation of 1,4-Dioxane by Xanthobacter sp. YN2, via a Novel Group-2 Soluble Di-Iron Monooxygenase.</title>
        <authorList>
            <person name="Ma F."/>
            <person name="Wang Y."/>
            <person name="Yang J."/>
            <person name="Guo H."/>
            <person name="Su D."/>
            <person name="Yu L."/>
        </authorList>
    </citation>
    <scope>NUCLEOTIDE SEQUENCE [LARGE SCALE GENOMIC DNA]</scope>
    <source>
        <strain evidence="2 3">YN2</strain>
    </source>
</reference>
<evidence type="ECO:0000313" key="2">
    <source>
        <dbReference type="EMBL" id="QRG08978.1"/>
    </source>
</evidence>
<sequence>MLVYDYTGAGDVDSPQAFQFTTWDPTATSDMQALADVFDTNHNGKLDSGDAQWSSFKVLVTNTDGTTTLNSLAQLGITSINLKPDNTQAVLADGSQMLVSTTFTKSDGSPGTAADVVLSCDNDGCLTQRTTTVNGDGSSSMDVKAYDAGGNLAKETISTTSANGLTSALQQDANGEGIFESTQTQAIVNNGDDGRTTTLSYTNVVGAHVDRTTTTRSADGKTTNIDYDLDGDSVIDQHESRVTNASGTTVTLTDLARDGSSIDTSVVTTTADGPCEDGQTISGQQQWHADRDPE</sequence>
<dbReference type="KEGG" id="xdi:EZH22_12305"/>
<organism evidence="2 3">
    <name type="scientific">Xanthobacter dioxanivorans</name>
    <dbReference type="NCBI Taxonomy" id="2528964"/>
    <lineage>
        <taxon>Bacteria</taxon>
        <taxon>Pseudomonadati</taxon>
        <taxon>Pseudomonadota</taxon>
        <taxon>Alphaproteobacteria</taxon>
        <taxon>Hyphomicrobiales</taxon>
        <taxon>Xanthobacteraceae</taxon>
        <taxon>Xanthobacter</taxon>
    </lineage>
</organism>
<gene>
    <name evidence="2" type="ORF">EZH22_12305</name>
</gene>
<name>A0A974SLW3_9HYPH</name>
<dbReference type="Proteomes" id="UP000596427">
    <property type="component" value="Chromosome"/>
</dbReference>
<evidence type="ECO:0000313" key="3">
    <source>
        <dbReference type="Proteomes" id="UP000596427"/>
    </source>
</evidence>
<dbReference type="EMBL" id="CP063362">
    <property type="protein sequence ID" value="QRG08978.1"/>
    <property type="molecule type" value="Genomic_DNA"/>
</dbReference>
<accession>A0A974SLW3</accession>
<dbReference type="RefSeq" id="WP_203195895.1">
    <property type="nucleotide sequence ID" value="NZ_CP063362.1"/>
</dbReference>
<protein>
    <submittedName>
        <fullName evidence="2">Uncharacterized protein</fullName>
    </submittedName>
</protein>